<evidence type="ECO:0000313" key="13">
    <source>
        <dbReference type="Proteomes" id="UP000660729"/>
    </source>
</evidence>
<protein>
    <recommendedName>
        <fullName evidence="9">Amine oxidase</fullName>
        <ecNumber evidence="9">1.4.3.-</ecNumber>
    </recommendedName>
</protein>
<evidence type="ECO:0000256" key="1">
    <source>
        <dbReference type="ARBA" id="ARBA00001935"/>
    </source>
</evidence>
<dbReference type="Gene3D" id="2.70.98.20">
    <property type="entry name" value="Copper amine oxidase, catalytic domain"/>
    <property type="match status" value="1"/>
</dbReference>
<evidence type="ECO:0000256" key="9">
    <source>
        <dbReference type="RuleBase" id="RU000672"/>
    </source>
</evidence>
<evidence type="ECO:0000256" key="10">
    <source>
        <dbReference type="SAM" id="MobiDB-lite"/>
    </source>
</evidence>
<comment type="caution">
    <text evidence="12">The sequence shown here is derived from an EMBL/GenBank/DDBJ whole genome shotgun (WGS) entry which is preliminary data.</text>
</comment>
<dbReference type="SUPFAM" id="SSF54416">
    <property type="entry name" value="Amine oxidase N-terminal region"/>
    <property type="match status" value="2"/>
</dbReference>
<dbReference type="SUPFAM" id="SSF49998">
    <property type="entry name" value="Amine oxidase catalytic domain"/>
    <property type="match status" value="1"/>
</dbReference>
<feature type="active site" description="Schiff-base intermediate with substrate; via topaquinone" evidence="7">
    <location>
        <position position="424"/>
    </location>
</feature>
<dbReference type="InterPro" id="IPR015798">
    <property type="entry name" value="Cu_amine_oxidase_C"/>
</dbReference>
<evidence type="ECO:0000256" key="8">
    <source>
        <dbReference type="PIRSR" id="PIRSR600269-51"/>
    </source>
</evidence>
<dbReference type="GO" id="GO:0048038">
    <property type="term" value="F:quinone binding"/>
    <property type="evidence" value="ECO:0007669"/>
    <property type="project" value="InterPro"/>
</dbReference>
<keyword evidence="13" id="KW-1185">Reference proteome</keyword>
<dbReference type="Proteomes" id="UP000660729">
    <property type="component" value="Unassembled WGS sequence"/>
</dbReference>
<feature type="active site" description="Proton acceptor" evidence="7">
    <location>
        <position position="340"/>
    </location>
</feature>
<dbReference type="InterPro" id="IPR049948">
    <property type="entry name" value="Cu_Am_ox_TPQ-bd"/>
</dbReference>
<evidence type="ECO:0000256" key="3">
    <source>
        <dbReference type="ARBA" id="ARBA00022723"/>
    </source>
</evidence>
<dbReference type="InterPro" id="IPR036460">
    <property type="entry name" value="Cu_amine_oxidase_C_sf"/>
</dbReference>
<comment type="cofactor">
    <cofactor evidence="9">
        <name>Cu cation</name>
        <dbReference type="ChEBI" id="CHEBI:23378"/>
    </cofactor>
    <text evidence="9">Contains 1 topaquinone per subunit.</text>
</comment>
<dbReference type="PANTHER" id="PTHR10638:SF33">
    <property type="entry name" value="AMINE OXIDASE"/>
    <property type="match status" value="1"/>
</dbReference>
<evidence type="ECO:0000313" key="12">
    <source>
        <dbReference type="EMBL" id="KAF7192390.1"/>
    </source>
</evidence>
<dbReference type="OrthoDB" id="5379943at2759"/>
<dbReference type="PROSITE" id="PS01164">
    <property type="entry name" value="COPPER_AMINE_OXID_1"/>
    <property type="match status" value="1"/>
</dbReference>
<evidence type="ECO:0000256" key="7">
    <source>
        <dbReference type="PIRSR" id="PIRSR600269-50"/>
    </source>
</evidence>
<dbReference type="GO" id="GO:0009308">
    <property type="term" value="P:amine metabolic process"/>
    <property type="evidence" value="ECO:0007669"/>
    <property type="project" value="UniProtKB-UniRule"/>
</dbReference>
<evidence type="ECO:0000256" key="5">
    <source>
        <dbReference type="ARBA" id="ARBA00023002"/>
    </source>
</evidence>
<keyword evidence="5 9" id="KW-0560">Oxidoreductase</keyword>
<keyword evidence="3 9" id="KW-0479">Metal-binding</keyword>
<dbReference type="PANTHER" id="PTHR10638">
    <property type="entry name" value="COPPER AMINE OXIDASE"/>
    <property type="match status" value="1"/>
</dbReference>
<evidence type="ECO:0000259" key="11">
    <source>
        <dbReference type="Pfam" id="PF01179"/>
    </source>
</evidence>
<evidence type="ECO:0000256" key="2">
    <source>
        <dbReference type="ARBA" id="ARBA00007983"/>
    </source>
</evidence>
<keyword evidence="6 9" id="KW-0186">Copper</keyword>
<comment type="PTM">
    <text evidence="8 9">Topaquinone (TPQ) is generated by copper-dependent autoxidation of a specific tyrosyl residue.</text>
</comment>
<sequence length="689" mass="77432">MPPSSVPTMASVNSREGLNGDTTMYHPLGPLTGTEFRDCAAVLQAAWPEHTSLQFKSMLLLEPPKTELLAYLDAERQGKSPQALDRRVYVAYYLRNTDTLHEAHVNLTSKAVERNERLGSHIHAPNDPEEVFAIEDEVLKHPRVQEELAKLKLPPSTAIVCDPWIYGSDGINKGDRRDDLRLVQCYLYARDPKHPDMEDGCHYAYPLPISPVMSPVDLSLLRIDILPTGLDHTVRPLQPLTLGPPSEYVPEKQTLREGLKPLHVVQPEGTSFTVKHYSDLGRTIYWQKWDFKIGFNAREGMIIYDVHYDDKPLFHRLSLSDMAIPYADPRHPYHRKAAFDLGDVGAGIVSNNLKLGCDCLGSIYYISGLVNDTKGNPKEVPNAICIHEVDDGILWKHTNYRTKRGVVVRNRELVVQQILTVANYEYVLAWKFNLSGDITYEVRATGILSTQPLDDSLTTVENPFGTVVHPGVLAAYHQHFFSLRIDPRIAGSGNEIACDEARALPRDLDLNPHGTGYTVKRSQLAKSGGYDLDQTTNRVFKILNSQVRNEVNGSAVGYKIHAPPMQFLLADQDSYHHKRAEFADHNIYLTKYREDELFAGGTFTNQSRGGTGVRSWADRNEHLDGEPVVWVNFGLNHFPRVENFPVMPAETIKIMLRPDNFFGKNPAIDVPPSEQAFNKSVLVNGCGRT</sequence>
<dbReference type="AlphaFoldDB" id="A0A8H6RIE4"/>
<feature type="region of interest" description="Disordered" evidence="10">
    <location>
        <begin position="1"/>
        <end position="21"/>
    </location>
</feature>
<dbReference type="GO" id="GO:0005507">
    <property type="term" value="F:copper ion binding"/>
    <property type="evidence" value="ECO:0007669"/>
    <property type="project" value="InterPro"/>
</dbReference>
<proteinExistence type="inferred from homology"/>
<dbReference type="InterPro" id="IPR016182">
    <property type="entry name" value="Cu_amine_oxidase_N-reg"/>
</dbReference>
<reference evidence="12" key="1">
    <citation type="submission" date="2020-04" db="EMBL/GenBank/DDBJ databases">
        <title>Draft genome resource of the tomato pathogen Pseudocercospora fuligena.</title>
        <authorList>
            <person name="Zaccaron A."/>
        </authorList>
    </citation>
    <scope>NUCLEOTIDE SEQUENCE</scope>
    <source>
        <strain evidence="12">PF001</strain>
    </source>
</reference>
<name>A0A8H6RIE4_9PEZI</name>
<dbReference type="GO" id="GO:0008131">
    <property type="term" value="F:primary methylamine oxidase activity"/>
    <property type="evidence" value="ECO:0007669"/>
    <property type="project" value="InterPro"/>
</dbReference>
<keyword evidence="4 7" id="KW-0801">TPQ</keyword>
<feature type="modified residue" description="2',4',5'-topaquinone" evidence="8">
    <location>
        <position position="424"/>
    </location>
</feature>
<evidence type="ECO:0000256" key="4">
    <source>
        <dbReference type="ARBA" id="ARBA00022772"/>
    </source>
</evidence>
<comment type="similarity">
    <text evidence="2 9">Belongs to the copper/topaquinone oxidase family.</text>
</comment>
<gene>
    <name evidence="12" type="ORF">HII31_06422</name>
</gene>
<dbReference type="EMBL" id="JABCIY010000148">
    <property type="protein sequence ID" value="KAF7192390.1"/>
    <property type="molecule type" value="Genomic_DNA"/>
</dbReference>
<comment type="cofactor">
    <cofactor evidence="1">
        <name>Cu cation</name>
        <dbReference type="ChEBI" id="CHEBI:23378"/>
    </cofactor>
</comment>
<dbReference type="InterPro" id="IPR000269">
    <property type="entry name" value="Cu_amine_oxidase"/>
</dbReference>
<feature type="domain" description="Copper amine oxidase catalytic" evidence="11">
    <location>
        <begin position="262"/>
        <end position="668"/>
    </location>
</feature>
<organism evidence="12 13">
    <name type="scientific">Pseudocercospora fuligena</name>
    <dbReference type="NCBI Taxonomy" id="685502"/>
    <lineage>
        <taxon>Eukaryota</taxon>
        <taxon>Fungi</taxon>
        <taxon>Dikarya</taxon>
        <taxon>Ascomycota</taxon>
        <taxon>Pezizomycotina</taxon>
        <taxon>Dothideomycetes</taxon>
        <taxon>Dothideomycetidae</taxon>
        <taxon>Mycosphaerellales</taxon>
        <taxon>Mycosphaerellaceae</taxon>
        <taxon>Pseudocercospora</taxon>
    </lineage>
</organism>
<dbReference type="Gene3D" id="3.10.450.40">
    <property type="match status" value="2"/>
</dbReference>
<dbReference type="Pfam" id="PF01179">
    <property type="entry name" value="Cu_amine_oxid"/>
    <property type="match status" value="1"/>
</dbReference>
<accession>A0A8H6RIE4</accession>
<dbReference type="EC" id="1.4.3.-" evidence="9"/>
<evidence type="ECO:0000256" key="6">
    <source>
        <dbReference type="ARBA" id="ARBA00023008"/>
    </source>
</evidence>